<reference evidence="2" key="1">
    <citation type="journal article" date="2008" name="Nat. Genet.">
        <title>The Pristionchus pacificus genome provides a unique perspective on nematode lifestyle and parasitism.</title>
        <authorList>
            <person name="Dieterich C."/>
            <person name="Clifton S.W."/>
            <person name="Schuster L.N."/>
            <person name="Chinwalla A."/>
            <person name="Delehaunty K."/>
            <person name="Dinkelacker I."/>
            <person name="Fulton L."/>
            <person name="Fulton R."/>
            <person name="Godfrey J."/>
            <person name="Minx P."/>
            <person name="Mitreva M."/>
            <person name="Roeseler W."/>
            <person name="Tian H."/>
            <person name="Witte H."/>
            <person name="Yang S.P."/>
            <person name="Wilson R.K."/>
            <person name="Sommer R.J."/>
        </authorList>
    </citation>
    <scope>NUCLEOTIDE SEQUENCE [LARGE SCALE GENOMIC DNA]</scope>
    <source>
        <strain evidence="2">PS312</strain>
    </source>
</reference>
<gene>
    <name evidence="1" type="primary">WBGene00202958</name>
</gene>
<evidence type="ECO:0000313" key="1">
    <source>
        <dbReference type="EnsemblMetazoa" id="PPA30090.1"/>
    </source>
</evidence>
<dbReference type="InterPro" id="IPR019428">
    <property type="entry name" value="7TM_GPCR_serpentine_rcpt_Str"/>
</dbReference>
<dbReference type="Pfam" id="PF10326">
    <property type="entry name" value="7TM_GPCR_Str"/>
    <property type="match status" value="1"/>
</dbReference>
<dbReference type="InterPro" id="IPR019423">
    <property type="entry name" value="7TM_GPCR_serpentine_rcpt_Srj"/>
</dbReference>
<reference evidence="1" key="2">
    <citation type="submission" date="2022-06" db="UniProtKB">
        <authorList>
            <consortium name="EnsemblMetazoa"/>
        </authorList>
    </citation>
    <scope>IDENTIFICATION</scope>
    <source>
        <strain evidence="1">PS312</strain>
    </source>
</reference>
<evidence type="ECO:0000313" key="2">
    <source>
        <dbReference type="Proteomes" id="UP000005239"/>
    </source>
</evidence>
<keyword evidence="2" id="KW-1185">Reference proteome</keyword>
<sequence>MLYLIDRSDNGIGNYRYLLLTFSAQDLLYTIDHHILYPVAESYKDSFLLGATRSFDSHLAIAVFFGIFGTSSALITGSFCYRMLLIKGMSARLIFGRVHAAIMAYTALSFIAWFAVARYVCVLDEETWDVMGAFLNGSIQLDLIHTAEDAGKYVIALYWLRELVSFQTAGDRARWAVIGSISALDTLFLLDYCAMAYCTVSIKRLLRKHTSMSDATIQLQRQLLRCLIGEMLFPLFTIYAAAFISMVPPIFGSFYYPLVAVIMPNLCGIHPLSDGLVLMATVAHYRLSFAHLHERFSFLLSATRTCLRSRPLKITANISNHCVLRNENVNEMSLSIEYKLDCSISG</sequence>
<dbReference type="EnsemblMetazoa" id="PPA30090.1">
    <property type="protein sequence ID" value="PPA30090.1"/>
    <property type="gene ID" value="WBGene00202958"/>
</dbReference>
<accession>A0A2A6CK43</accession>
<accession>A0A8R1UHS5</accession>
<dbReference type="AlphaFoldDB" id="A0A2A6CK43"/>
<dbReference type="PANTHER" id="PTHR45907:SF16">
    <property type="entry name" value="SERPENTINE RECEPTOR, CLASS J"/>
    <property type="match status" value="1"/>
</dbReference>
<proteinExistence type="predicted"/>
<dbReference type="PANTHER" id="PTHR45907">
    <property type="entry name" value="SERPENTINE RECEPTOR, CLASS J"/>
    <property type="match status" value="1"/>
</dbReference>
<organism evidence="1 2">
    <name type="scientific">Pristionchus pacificus</name>
    <name type="common">Parasitic nematode worm</name>
    <dbReference type="NCBI Taxonomy" id="54126"/>
    <lineage>
        <taxon>Eukaryota</taxon>
        <taxon>Metazoa</taxon>
        <taxon>Ecdysozoa</taxon>
        <taxon>Nematoda</taxon>
        <taxon>Chromadorea</taxon>
        <taxon>Rhabditida</taxon>
        <taxon>Rhabditina</taxon>
        <taxon>Diplogasteromorpha</taxon>
        <taxon>Diplogasteroidea</taxon>
        <taxon>Neodiplogasteridae</taxon>
        <taxon>Pristionchus</taxon>
    </lineage>
</organism>
<protein>
    <submittedName>
        <fullName evidence="1">G protein-coupled receptor</fullName>
    </submittedName>
</protein>
<dbReference type="Proteomes" id="UP000005239">
    <property type="component" value="Unassembled WGS sequence"/>
</dbReference>
<name>A0A2A6CK43_PRIPA</name>